<dbReference type="Gene3D" id="3.30.870.10">
    <property type="entry name" value="Endonuclease Chain A"/>
    <property type="match status" value="2"/>
</dbReference>
<evidence type="ECO:0000256" key="5">
    <source>
        <dbReference type="ARBA" id="ARBA00022801"/>
    </source>
</evidence>
<dbReference type="Pfam" id="PF13516">
    <property type="entry name" value="LRR_6"/>
    <property type="match status" value="1"/>
</dbReference>
<dbReference type="SMART" id="SM00367">
    <property type="entry name" value="LRR_CC"/>
    <property type="match status" value="12"/>
</dbReference>
<dbReference type="Pfam" id="PF00646">
    <property type="entry name" value="F-box"/>
    <property type="match status" value="1"/>
</dbReference>
<comment type="catalytic activity">
    <reaction evidence="1">
        <text>a 1,2-diacyl-sn-glycero-3-phosphocholine + H2O = a 1,2-diacyl-sn-glycero-3-phosphate + choline + H(+)</text>
        <dbReference type="Rhea" id="RHEA:14445"/>
        <dbReference type="ChEBI" id="CHEBI:15354"/>
        <dbReference type="ChEBI" id="CHEBI:15377"/>
        <dbReference type="ChEBI" id="CHEBI:15378"/>
        <dbReference type="ChEBI" id="CHEBI:57643"/>
        <dbReference type="ChEBI" id="CHEBI:58608"/>
        <dbReference type="EC" id="3.1.4.4"/>
    </reaction>
</comment>
<dbReference type="InterPro" id="IPR025124">
    <property type="entry name" value="Gag1-like_clamp"/>
</dbReference>
<dbReference type="SUPFAM" id="SSF56024">
    <property type="entry name" value="Phospholipase D/nuclease"/>
    <property type="match status" value="2"/>
</dbReference>
<accession>A0ABQ7M8Z3</accession>
<gene>
    <name evidence="11" type="primary">A06p043860.1_BraROA</name>
    <name evidence="11" type="ORF">IGI04_024384</name>
</gene>
<keyword evidence="12" id="KW-1185">Reference proteome</keyword>
<dbReference type="InterPro" id="IPR024632">
    <property type="entry name" value="PLipase_D_C"/>
</dbReference>
<keyword evidence="7" id="KW-0442">Lipid degradation</keyword>
<keyword evidence="6" id="KW-0106">Calcium</keyword>
<evidence type="ECO:0000259" key="10">
    <source>
        <dbReference type="PROSITE" id="PS50035"/>
    </source>
</evidence>
<dbReference type="Pfam" id="PF12357">
    <property type="entry name" value="PLD_C"/>
    <property type="match status" value="1"/>
</dbReference>
<comment type="caution">
    <text evidence="11">The sequence shown here is derived from an EMBL/GenBank/DDBJ whole genome shotgun (WGS) entry which is preliminary data.</text>
</comment>
<dbReference type="EMBL" id="JADBGQ010000006">
    <property type="protein sequence ID" value="KAG5394421.1"/>
    <property type="molecule type" value="Genomic_DNA"/>
</dbReference>
<dbReference type="SMART" id="SM00155">
    <property type="entry name" value="PLDc"/>
    <property type="match status" value="2"/>
</dbReference>
<dbReference type="SUPFAM" id="SSF81383">
    <property type="entry name" value="F-box domain"/>
    <property type="match status" value="1"/>
</dbReference>
<dbReference type="Gene3D" id="1.20.1280.50">
    <property type="match status" value="1"/>
</dbReference>
<dbReference type="InterPro" id="IPR035892">
    <property type="entry name" value="C2_domain_sf"/>
</dbReference>
<dbReference type="Pfam" id="PF25372">
    <property type="entry name" value="DUF7885"/>
    <property type="match status" value="2"/>
</dbReference>
<dbReference type="PANTHER" id="PTHR18896:SF202">
    <property type="entry name" value="PHOSPHOLIPASE D ALPHA 3"/>
    <property type="match status" value="1"/>
</dbReference>
<keyword evidence="8" id="KW-0443">Lipid metabolism</keyword>
<evidence type="ECO:0000256" key="3">
    <source>
        <dbReference type="ARBA" id="ARBA00022723"/>
    </source>
</evidence>
<dbReference type="Proteomes" id="UP000823674">
    <property type="component" value="Chromosome A06"/>
</dbReference>
<dbReference type="SUPFAM" id="SSF49562">
    <property type="entry name" value="C2 domain (Calcium/lipid-binding domain, CaLB)"/>
    <property type="match status" value="1"/>
</dbReference>
<dbReference type="InterPro" id="IPR057207">
    <property type="entry name" value="FBXL15_LRR"/>
</dbReference>
<dbReference type="InterPro" id="IPR001810">
    <property type="entry name" value="F-box_dom"/>
</dbReference>
<dbReference type="InterPro" id="IPR015679">
    <property type="entry name" value="PLipase_D_fam"/>
</dbReference>
<dbReference type="InterPro" id="IPR001611">
    <property type="entry name" value="Leu-rich_rpt"/>
</dbReference>
<dbReference type="EC" id="3.1.4.4" evidence="2"/>
<dbReference type="InterPro" id="IPR032675">
    <property type="entry name" value="LRR_dom_sf"/>
</dbReference>
<dbReference type="Pfam" id="PF13259">
    <property type="entry name" value="clamp_Gag1-like"/>
    <property type="match status" value="1"/>
</dbReference>
<evidence type="ECO:0000313" key="11">
    <source>
        <dbReference type="EMBL" id="KAG5394421.1"/>
    </source>
</evidence>
<protein>
    <recommendedName>
        <fullName evidence="2">phospholipase D</fullName>
        <ecNumber evidence="2">3.1.4.4</ecNumber>
    </recommendedName>
</protein>
<evidence type="ECO:0000256" key="6">
    <source>
        <dbReference type="ARBA" id="ARBA00022837"/>
    </source>
</evidence>
<feature type="region of interest" description="Disordered" evidence="9">
    <location>
        <begin position="971"/>
        <end position="1005"/>
    </location>
</feature>
<dbReference type="CDD" id="cd04015">
    <property type="entry name" value="C2_plant_PLD"/>
    <property type="match status" value="1"/>
</dbReference>
<feature type="compositionally biased region" description="Polar residues" evidence="9">
    <location>
        <begin position="988"/>
        <end position="999"/>
    </location>
</feature>
<reference evidence="11 12" key="1">
    <citation type="submission" date="2021-03" db="EMBL/GenBank/DDBJ databases">
        <authorList>
            <person name="King G.J."/>
            <person name="Bancroft I."/>
            <person name="Baten A."/>
            <person name="Bloomfield J."/>
            <person name="Borpatragohain P."/>
            <person name="He Z."/>
            <person name="Irish N."/>
            <person name="Irwin J."/>
            <person name="Liu K."/>
            <person name="Mauleon R.P."/>
            <person name="Moore J."/>
            <person name="Morris R."/>
            <person name="Ostergaard L."/>
            <person name="Wang B."/>
            <person name="Wells R."/>
        </authorList>
    </citation>
    <scope>NUCLEOTIDE SEQUENCE [LARGE SCALE GENOMIC DNA]</scope>
    <source>
        <strain evidence="11">R-o-18</strain>
        <tissue evidence="11">Leaf</tissue>
    </source>
</reference>
<dbReference type="Gene3D" id="2.60.40.150">
    <property type="entry name" value="C2 domain"/>
    <property type="match status" value="1"/>
</dbReference>
<organism evidence="11 12">
    <name type="scientific">Brassica rapa subsp. trilocularis</name>
    <dbReference type="NCBI Taxonomy" id="1813537"/>
    <lineage>
        <taxon>Eukaryota</taxon>
        <taxon>Viridiplantae</taxon>
        <taxon>Streptophyta</taxon>
        <taxon>Embryophyta</taxon>
        <taxon>Tracheophyta</taxon>
        <taxon>Spermatophyta</taxon>
        <taxon>Magnoliopsida</taxon>
        <taxon>eudicotyledons</taxon>
        <taxon>Gunneridae</taxon>
        <taxon>Pentapetalae</taxon>
        <taxon>rosids</taxon>
        <taxon>malvids</taxon>
        <taxon>Brassicales</taxon>
        <taxon>Brassicaceae</taxon>
        <taxon>Brassiceae</taxon>
        <taxon>Brassica</taxon>
    </lineage>
</organism>
<keyword evidence="3" id="KW-0479">Metal-binding</keyword>
<evidence type="ECO:0000313" key="12">
    <source>
        <dbReference type="Proteomes" id="UP000823674"/>
    </source>
</evidence>
<keyword evidence="5" id="KW-0378">Hydrolase</keyword>
<proteinExistence type="predicted"/>
<dbReference type="Pfam" id="PF00614">
    <property type="entry name" value="PLDc"/>
    <property type="match status" value="2"/>
</dbReference>
<dbReference type="CDD" id="cd22159">
    <property type="entry name" value="F-box_AtTIR1-like"/>
    <property type="match status" value="1"/>
</dbReference>
<dbReference type="InterPro" id="IPR001736">
    <property type="entry name" value="PLipase_D/transphosphatidylase"/>
</dbReference>
<evidence type="ECO:0000256" key="8">
    <source>
        <dbReference type="ARBA" id="ARBA00023098"/>
    </source>
</evidence>
<feature type="domain" description="PLD phosphodiesterase" evidence="10">
    <location>
        <begin position="336"/>
        <end position="373"/>
    </location>
</feature>
<evidence type="ECO:0000256" key="9">
    <source>
        <dbReference type="SAM" id="MobiDB-lite"/>
    </source>
</evidence>
<dbReference type="SUPFAM" id="SSF52047">
    <property type="entry name" value="RNI-like"/>
    <property type="match status" value="2"/>
</dbReference>
<dbReference type="InterPro" id="IPR036047">
    <property type="entry name" value="F-box-like_dom_sf"/>
</dbReference>
<evidence type="ECO:0000256" key="1">
    <source>
        <dbReference type="ARBA" id="ARBA00000798"/>
    </source>
</evidence>
<dbReference type="PANTHER" id="PTHR18896">
    <property type="entry name" value="PHOSPHOLIPASE D"/>
    <property type="match status" value="1"/>
</dbReference>
<dbReference type="InterPro" id="IPR006553">
    <property type="entry name" value="Leu-rich_rpt_Cys-con_subtyp"/>
</dbReference>
<sequence length="1664" mass="183224">MAEQLLLHGTLEVKIYRIDKLHQRARFNLRGKGDKEPTTGKKIQTQIKRLAASCTDLLGGHLYATIDLDRSRVARTMMRRHTKWFQSFHIYAAHSISKIIFTIKEDEPIGANLIGRAYLPATEVISGQPVDRWLDVLDQNKRPIQGGSKIHVRVKFTSVTQDVDWNKGIISSPPFKGVPNAFFNQREGCKVTLYQDAHVLGEYPDITVAGGQAIYIHHRCWEDIFDAIWDAKHLIYITGWSVYPDITLIRDPKRPRPGGNLKLGEVLKKKADENVTVLMLVWDDRTSNEAFKRDGLMMTHDQETYDYFKNTKVRCVLCPRNPDNGESIVQGFGVAAMFTHHQKTIVVDAEVDGLKTKRRIVSFLGGIDLCDGRYDTEEHPLFGTLNNVHSNDFHQPNFDGASIKKGGPREPWHDIHCRLDGPAAWDVLYNFEQRWMKQGSGRRYLVSMERFSEITVPPLPIVQPDDVEGWTVQVFRSIDNGAVEGFPEDPREASSVGLVTGKNNVIERSIQDAYINAIRRAKHFIYIENQYFLGSSFGWNSRDINLNEINALHLIPKEISLKIVSKIEAGERFSVYIVIPLWPEGKPGSASVQAILDWQRRTMEMMYTDIIIALRKKGLDANPRDYLTFFCLGNREVNKAGEYSPPEKPDANSDYARAQESRRFMIYVHSKMMIVDDEYVIIGSANINQRSMDGGRDSEIAMGAYQPNHLLATNQLRPRGQVFSFRISLWLEHLRIVTNTFQFPESEECIRMVNAKADELWGLYSAQVYPRDHDLPGHLLSYPISIGSNGEVTSLAGAEFFPDTNAKYRGCFGSCNKPPPLIVAVDEPSKGLRIQGRLVKKPSVSDDFWSTSTCDMDNNSTMQSQRSVSSISFTNNTATSASSSSNPNEFVNTGLNLWNQTRQQWLASGSSRTKAKVREPTISWNATYESLLGVNKRFSRPIPLPEMVDFLVDVWEQEGLKSYQNQIIAEKKEKRLGPGPSLERNNRGRNQQTHGSMGTRTPVGGDDEFFTGGGGSSMHLSPGSCPGVYLPARKRLRVTAAAAATSFYSSFEEKQASIQVLPDECLFEILRRLPSSGRERSACACVSKHWLSVLSSITRDESVEEVESEGFLSRSLEGNKATDLRLAAISVGTSARGGLGKLQIRGSGFESKVTDAGLGAVARGCASLKVLSLWNLPAVSDVGVSEIARSCPMIEKLDLSRCPGITDKGLVAIAENCKNLSDLTIDSCSGVGNEGLRAVARGCGNLRSISIKSCPRIGDQGVSFLLAQAGSYLTKVKLQMVNVTGLSLAVLGHYGAAVTDLVLHGLQGVNEKGFWVMGNAKGMKKLKSLSVTSCRGMTDVGLEAVGNGCADLKHVSLNKCLLVSGKGLVALAKSASSLESLKLEECHRINQFGFLGFLMNCGVKLKSFSMANCLGISEAPLPSSSTSCSSLRLLSIRHCPGFGDASLSFLGKLCHQLQDIELCGLNGVTDAGVFELVQSNSVGLVKVNLSGCINVSDNAVSAVSVCHGRTLESLNVDGCKNITDASLVAVAKNCYSVNDLDVSNTLVSDQGVKALASSPNHLNLQVLSIGGCSGVTDKSKACIQKLGRTLLGLNIQRCGRISSSTVDNLLEHLWRFEPVSTAVVVLKNMSLSSGDLVRVWSWPFLEYVVVPFIFPRVELLAMAV</sequence>
<feature type="domain" description="PLD phosphodiesterase" evidence="10">
    <location>
        <begin position="664"/>
        <end position="691"/>
    </location>
</feature>
<dbReference type="PROSITE" id="PS50035">
    <property type="entry name" value="PLD"/>
    <property type="match status" value="2"/>
</dbReference>
<evidence type="ECO:0000256" key="4">
    <source>
        <dbReference type="ARBA" id="ARBA00022737"/>
    </source>
</evidence>
<evidence type="ECO:0000256" key="2">
    <source>
        <dbReference type="ARBA" id="ARBA00012027"/>
    </source>
</evidence>
<keyword evidence="4" id="KW-0677">Repeat</keyword>
<dbReference type="Gene3D" id="3.80.10.10">
    <property type="entry name" value="Ribonuclease Inhibitor"/>
    <property type="match status" value="3"/>
</dbReference>
<evidence type="ECO:0000256" key="7">
    <source>
        <dbReference type="ARBA" id="ARBA00022963"/>
    </source>
</evidence>
<name>A0ABQ7M8Z3_BRACM</name>